<accession>M4HPC7</accession>
<name>M4HPC7_9CAUD</name>
<keyword evidence="2" id="KW-1185">Reference proteome</keyword>
<organism evidence="1 2">
    <name type="scientific">Bacillus phage vB_BceM_Bc431v3</name>
    <dbReference type="NCBI Taxonomy" id="1195072"/>
    <lineage>
        <taxon>Viruses</taxon>
        <taxon>Duplodnaviria</taxon>
        <taxon>Heunggongvirae</taxon>
        <taxon>Uroviricota</taxon>
        <taxon>Caudoviricetes</taxon>
        <taxon>Herelleviridae</taxon>
        <taxon>Bastillevirinae</taxon>
        <taxon>Caeruleovirus</taxon>
        <taxon>Caeruleovirus Bc431</taxon>
    </lineage>
</organism>
<dbReference type="Proteomes" id="UP000011865">
    <property type="component" value="Segment"/>
</dbReference>
<dbReference type="RefSeq" id="YP_007677052.1">
    <property type="nucleotide sequence ID" value="NC_020873.1"/>
</dbReference>
<proteinExistence type="predicted"/>
<gene>
    <name evidence="1" type="primary">orf154</name>
</gene>
<evidence type="ECO:0000313" key="2">
    <source>
        <dbReference type="Proteomes" id="UP000011865"/>
    </source>
</evidence>
<dbReference type="GeneID" id="15041911"/>
<sequence length="63" mass="7641">MILHLQLWWAADGTEDYGQAIRWLYLYGVISEARMKKLDSRNYKKWNKRNSKSFDDYLKVARV</sequence>
<dbReference type="EMBL" id="JX094431">
    <property type="protein sequence ID" value="AFQ96462.1"/>
    <property type="molecule type" value="Genomic_DNA"/>
</dbReference>
<dbReference type="KEGG" id="vg:15041911"/>
<reference evidence="1 2" key="1">
    <citation type="journal article" date="2013" name="Virol. J.">
        <title>Genome sequence and analysis of a broad-host range lytic bacteriophage that infects the Bacillus cereus group.</title>
        <authorList>
            <person name="El-Arabi T.F."/>
            <person name="Griffiths M.W."/>
            <person name="She Y.M."/>
            <person name="Villegas A."/>
            <person name="Lingohr E.J."/>
            <person name="Kropinski A.M."/>
        </authorList>
    </citation>
    <scope>NUCLEOTIDE SEQUENCE [LARGE SCALE GENOMIC DNA]</scope>
</reference>
<protein>
    <submittedName>
        <fullName evidence="1">Uncharacterized protein</fullName>
    </submittedName>
</protein>
<evidence type="ECO:0000313" key="1">
    <source>
        <dbReference type="EMBL" id="AFQ96462.1"/>
    </source>
</evidence>